<reference evidence="1 2" key="1">
    <citation type="submission" date="2018-11" db="EMBL/GenBank/DDBJ databases">
        <authorList>
            <consortium name="Pathogen Informatics"/>
        </authorList>
    </citation>
    <scope>NUCLEOTIDE SEQUENCE [LARGE SCALE GENOMIC DNA]</scope>
</reference>
<dbReference type="Proteomes" id="UP000050761">
    <property type="component" value="Unassembled WGS sequence"/>
</dbReference>
<keyword evidence="2" id="KW-1185">Reference proteome</keyword>
<gene>
    <name evidence="1" type="ORF">HPBE_LOCUS9529</name>
</gene>
<dbReference type="EMBL" id="UZAH01026467">
    <property type="protein sequence ID" value="VDO81192.1"/>
    <property type="molecule type" value="Genomic_DNA"/>
</dbReference>
<name>A0A3P8CAN1_HELPZ</name>
<sequence length="198" mass="21484">MDDSTAYRIETEPECSFCSPLRTNEDPADELLFGVLLCCLIASFFPRGSNDNTSKYIGVQNVPLLVKKAPERYRQLSEEAAPPCENKRVLEAVSRCEVLVRSGKGSPTCWCMRCAAAVAVVLRSPAPSTSLSDRHFTHDGLSDDDVDDAIDTSAAYFSKMVTEDMYGILVQASDGQAPRCQALGTSELAQSLSSEEAS</sequence>
<dbReference type="AlphaFoldDB" id="A0A3P8CAN1"/>
<evidence type="ECO:0000313" key="3">
    <source>
        <dbReference type="WBParaSite" id="HPBE_0000952801-mRNA-1"/>
    </source>
</evidence>
<protein>
    <submittedName>
        <fullName evidence="3">Protein kinase domain-containing protein</fullName>
    </submittedName>
</protein>
<proteinExistence type="predicted"/>
<dbReference type="WBParaSite" id="HPBE_0000952801-mRNA-1">
    <property type="protein sequence ID" value="HPBE_0000952801-mRNA-1"/>
    <property type="gene ID" value="HPBE_0000952801"/>
</dbReference>
<accession>A0A3P8CAN1</accession>
<reference evidence="3" key="2">
    <citation type="submission" date="2019-09" db="UniProtKB">
        <authorList>
            <consortium name="WormBaseParasite"/>
        </authorList>
    </citation>
    <scope>IDENTIFICATION</scope>
</reference>
<evidence type="ECO:0000313" key="2">
    <source>
        <dbReference type="Proteomes" id="UP000050761"/>
    </source>
</evidence>
<evidence type="ECO:0000313" key="1">
    <source>
        <dbReference type="EMBL" id="VDO81192.1"/>
    </source>
</evidence>
<organism evidence="1">
    <name type="scientific">Heligmosomoides polygyrus</name>
    <name type="common">Parasitic roundworm</name>
    <dbReference type="NCBI Taxonomy" id="6339"/>
    <lineage>
        <taxon>Eukaryota</taxon>
        <taxon>Metazoa</taxon>
        <taxon>Ecdysozoa</taxon>
        <taxon>Nematoda</taxon>
        <taxon>Chromadorea</taxon>
        <taxon>Rhabditida</taxon>
        <taxon>Rhabditina</taxon>
        <taxon>Rhabditomorpha</taxon>
        <taxon>Strongyloidea</taxon>
        <taxon>Heligmosomidae</taxon>
        <taxon>Heligmosomoides</taxon>
    </lineage>
</organism>